<accession>A0AAN7UQH5</accession>
<evidence type="ECO:0000256" key="1">
    <source>
        <dbReference type="SAM" id="MobiDB-lite"/>
    </source>
</evidence>
<dbReference type="Proteomes" id="UP001305414">
    <property type="component" value="Unassembled WGS sequence"/>
</dbReference>
<reference evidence="3 4" key="1">
    <citation type="submission" date="2023-10" db="EMBL/GenBank/DDBJ databases">
        <title>Draft genome sequence of Xylaria bambusicola isolate GMP-LS, the root and basal stem rot pathogen of sugarcane in Indonesia.</title>
        <authorList>
            <person name="Selvaraj P."/>
            <person name="Muralishankar V."/>
            <person name="Muruganantham S."/>
            <person name="Sp S."/>
            <person name="Haryani S."/>
            <person name="Lau K.J.X."/>
            <person name="Naqvi N.I."/>
        </authorList>
    </citation>
    <scope>NUCLEOTIDE SEQUENCE [LARGE SCALE GENOMIC DNA]</scope>
    <source>
        <strain evidence="3">GMP-LS</strain>
    </source>
</reference>
<dbReference type="EMBL" id="JAWHQM010000017">
    <property type="protein sequence ID" value="KAK5630828.1"/>
    <property type="molecule type" value="Genomic_DNA"/>
</dbReference>
<protein>
    <submittedName>
        <fullName evidence="3">Uncharacterized protein</fullName>
    </submittedName>
</protein>
<gene>
    <name evidence="3" type="ORF">RRF57_006543</name>
</gene>
<sequence length="122" mass="14084">MIISTQIRGALPLTRIRTAPRQANAYTTRQYTVNSRIYPSRLLSSPFNRKYTSTNAGKNGSPSPDKRQTSEDDFKISFRDLGMNRITKFVVYTAICVFGTMETIFWCKAIWRWWTGGEESEE</sequence>
<keyword evidence="4" id="KW-1185">Reference proteome</keyword>
<proteinExistence type="predicted"/>
<feature type="region of interest" description="Disordered" evidence="1">
    <location>
        <begin position="44"/>
        <end position="71"/>
    </location>
</feature>
<keyword evidence="2" id="KW-1133">Transmembrane helix</keyword>
<feature type="transmembrane region" description="Helical" evidence="2">
    <location>
        <begin position="89"/>
        <end position="111"/>
    </location>
</feature>
<dbReference type="AlphaFoldDB" id="A0AAN7UQH5"/>
<organism evidence="3 4">
    <name type="scientific">Xylaria bambusicola</name>
    <dbReference type="NCBI Taxonomy" id="326684"/>
    <lineage>
        <taxon>Eukaryota</taxon>
        <taxon>Fungi</taxon>
        <taxon>Dikarya</taxon>
        <taxon>Ascomycota</taxon>
        <taxon>Pezizomycotina</taxon>
        <taxon>Sordariomycetes</taxon>
        <taxon>Xylariomycetidae</taxon>
        <taxon>Xylariales</taxon>
        <taxon>Xylariaceae</taxon>
        <taxon>Xylaria</taxon>
    </lineage>
</organism>
<evidence type="ECO:0000313" key="4">
    <source>
        <dbReference type="Proteomes" id="UP001305414"/>
    </source>
</evidence>
<evidence type="ECO:0000313" key="3">
    <source>
        <dbReference type="EMBL" id="KAK5630828.1"/>
    </source>
</evidence>
<evidence type="ECO:0000256" key="2">
    <source>
        <dbReference type="SAM" id="Phobius"/>
    </source>
</evidence>
<keyword evidence="2" id="KW-0812">Transmembrane</keyword>
<name>A0AAN7UQH5_9PEZI</name>
<keyword evidence="2" id="KW-0472">Membrane</keyword>
<feature type="compositionally biased region" description="Polar residues" evidence="1">
    <location>
        <begin position="44"/>
        <end position="62"/>
    </location>
</feature>
<comment type="caution">
    <text evidence="3">The sequence shown here is derived from an EMBL/GenBank/DDBJ whole genome shotgun (WGS) entry which is preliminary data.</text>
</comment>